<evidence type="ECO:0000256" key="2">
    <source>
        <dbReference type="ARBA" id="ARBA00004589"/>
    </source>
</evidence>
<feature type="transmembrane region" description="Helical" evidence="16">
    <location>
        <begin position="321"/>
        <end position="346"/>
    </location>
</feature>
<keyword evidence="10 16" id="KW-0472">Membrane</keyword>
<dbReference type="Pfam" id="PF20684">
    <property type="entry name" value="Fung_rhodopsin"/>
    <property type="match status" value="1"/>
</dbReference>
<keyword evidence="11" id="KW-1015">Disulfide bond</keyword>
<evidence type="ECO:0000256" key="6">
    <source>
        <dbReference type="ARBA" id="ARBA00022622"/>
    </source>
</evidence>
<sequence length="512" mass="57839">MAYQKALLLVSLAALAGTGLTQTPQADLFSYIPRIPQCGLGCIVDQVPKSRCRTLVNATCICTDRDFYAATQDCILEACEDAMDAIETAKVEAEACERPRRDRRWVLWPALAILIVAWIAVFTRLAERWYTFRRYQTDDWIMLVCLVVYTPFAFMGQYGKHSTLLLENPETRGTDDTSAGRKAFGQDVWTVDPVDLTFALKVFFVAQSFYLACLGLTKISLLFFYLRIFPNQKFRWAAYATMLTTSLMTVVFVFLQIFQCTPIPFNWEGWKGQFGPFQCLDINKLTVAGASFNIALDVIILVLPMPLLVGLEMSWRSKAGILFMFSLGLFVVATACVRLQFILLYRRSINPTWEHTDVLIWSGYEVSVSMIVTSLPAIRILLTRAIPNLVSTILSRSRLSDPGSTHFATQNSKDTNSRRTLTRLDGNFPLSRRRMRFYSLDQSKNDNESEEGLQLGDRTKGVSHVRITADDAGGDRRSAERGEPLELLPVEAGIRVQKTTRIDSLRVFPAQQ</sequence>
<comment type="caution">
    <text evidence="14">Lacks conserved residue(s) required for the propagation of feature annotation.</text>
</comment>
<evidence type="ECO:0000256" key="8">
    <source>
        <dbReference type="ARBA" id="ARBA00022729"/>
    </source>
</evidence>
<feature type="transmembrane region" description="Helical" evidence="16">
    <location>
        <begin position="202"/>
        <end position="224"/>
    </location>
</feature>
<feature type="signal peptide" evidence="17">
    <location>
        <begin position="1"/>
        <end position="21"/>
    </location>
</feature>
<feature type="transmembrane region" description="Helical" evidence="16">
    <location>
        <begin position="290"/>
        <end position="309"/>
    </location>
</feature>
<evidence type="ECO:0000256" key="5">
    <source>
        <dbReference type="ARBA" id="ARBA00022525"/>
    </source>
</evidence>
<keyword evidence="5" id="KW-0964">Secreted</keyword>
<dbReference type="Proteomes" id="UP000028045">
    <property type="component" value="Unassembled WGS sequence"/>
</dbReference>
<evidence type="ECO:0000256" key="1">
    <source>
        <dbReference type="ARBA" id="ARBA00004141"/>
    </source>
</evidence>
<evidence type="ECO:0000256" key="9">
    <source>
        <dbReference type="ARBA" id="ARBA00022989"/>
    </source>
</evidence>
<keyword evidence="6" id="KW-0336">GPI-anchor</keyword>
<proteinExistence type="inferred from homology"/>
<reference evidence="19 20" key="1">
    <citation type="journal article" date="2014" name="BMC Genomics">
        <title>Comparative genome sequencing reveals chemotype-specific gene clusters in the toxigenic black mold Stachybotrys.</title>
        <authorList>
            <person name="Semeiks J."/>
            <person name="Borek D."/>
            <person name="Otwinowski Z."/>
            <person name="Grishin N.V."/>
        </authorList>
    </citation>
    <scope>NUCLEOTIDE SEQUENCE [LARGE SCALE GENOMIC DNA]</scope>
    <source>
        <strain evidence="20">CBS 109288 / IBT 7711</strain>
    </source>
</reference>
<keyword evidence="6" id="KW-0325">Glycoprotein</keyword>
<comment type="subcellular location">
    <subcellularLocation>
        <location evidence="2">Membrane</location>
        <topology evidence="2">Lipid-anchor</topology>
        <topology evidence="2">GPI-anchor</topology>
    </subcellularLocation>
    <subcellularLocation>
        <location evidence="1">Membrane</location>
        <topology evidence="1">Multi-pass membrane protein</topology>
    </subcellularLocation>
    <subcellularLocation>
        <location evidence="3">Secreted</location>
    </subcellularLocation>
</comment>
<name>A0A084ATA2_STACB</name>
<evidence type="ECO:0000256" key="4">
    <source>
        <dbReference type="ARBA" id="ARBA00010031"/>
    </source>
</evidence>
<dbReference type="GO" id="GO:0098552">
    <property type="term" value="C:side of membrane"/>
    <property type="evidence" value="ECO:0007669"/>
    <property type="project" value="UniProtKB-KW"/>
</dbReference>
<dbReference type="InterPro" id="IPR008427">
    <property type="entry name" value="Extracellular_membr_CFEM_dom"/>
</dbReference>
<keyword evidence="7 16" id="KW-0812">Transmembrane</keyword>
<feature type="region of interest" description="Disordered" evidence="15">
    <location>
        <begin position="399"/>
        <end position="422"/>
    </location>
</feature>
<evidence type="ECO:0000259" key="18">
    <source>
        <dbReference type="PROSITE" id="PS52012"/>
    </source>
</evidence>
<evidence type="ECO:0000256" key="16">
    <source>
        <dbReference type="SAM" id="Phobius"/>
    </source>
</evidence>
<dbReference type="PANTHER" id="PTHR33048">
    <property type="entry name" value="PTH11-LIKE INTEGRAL MEMBRANE PROTEIN (AFU_ORTHOLOGUE AFUA_5G11245)"/>
    <property type="match status" value="1"/>
</dbReference>
<comment type="similarity">
    <text evidence="4">Belongs to the RBT5 family.</text>
</comment>
<comment type="similarity">
    <text evidence="13">Belongs to the SAT4 family.</text>
</comment>
<evidence type="ECO:0000256" key="12">
    <source>
        <dbReference type="ARBA" id="ARBA00023288"/>
    </source>
</evidence>
<evidence type="ECO:0000256" key="15">
    <source>
        <dbReference type="SAM" id="MobiDB-lite"/>
    </source>
</evidence>
<accession>A0A084ATA2</accession>
<protein>
    <recommendedName>
        <fullName evidence="18">CFEM domain-containing protein</fullName>
    </recommendedName>
</protein>
<keyword evidence="9 16" id="KW-1133">Transmembrane helix</keyword>
<keyword evidence="20" id="KW-1185">Reference proteome</keyword>
<evidence type="ECO:0000256" key="10">
    <source>
        <dbReference type="ARBA" id="ARBA00023136"/>
    </source>
</evidence>
<feature type="domain" description="CFEM" evidence="18">
    <location>
        <begin position="10"/>
        <end position="123"/>
    </location>
</feature>
<dbReference type="HOGENOM" id="CLU_028200_6_3_1"/>
<dbReference type="OrthoDB" id="2496787at2759"/>
<evidence type="ECO:0000256" key="3">
    <source>
        <dbReference type="ARBA" id="ARBA00004613"/>
    </source>
</evidence>
<evidence type="ECO:0000256" key="13">
    <source>
        <dbReference type="ARBA" id="ARBA00038359"/>
    </source>
</evidence>
<dbReference type="InterPro" id="IPR052337">
    <property type="entry name" value="SAT4-like"/>
</dbReference>
<keyword evidence="12" id="KW-0449">Lipoprotein</keyword>
<feature type="chain" id="PRO_5001771238" description="CFEM domain-containing protein" evidence="17">
    <location>
        <begin position="22"/>
        <end position="512"/>
    </location>
</feature>
<evidence type="ECO:0000256" key="14">
    <source>
        <dbReference type="PROSITE-ProRule" id="PRU01356"/>
    </source>
</evidence>
<dbReference type="Pfam" id="PF05730">
    <property type="entry name" value="CFEM"/>
    <property type="match status" value="1"/>
</dbReference>
<feature type="transmembrane region" description="Helical" evidence="16">
    <location>
        <begin position="236"/>
        <end position="258"/>
    </location>
</feature>
<dbReference type="GO" id="GO:0005576">
    <property type="term" value="C:extracellular region"/>
    <property type="evidence" value="ECO:0007669"/>
    <property type="project" value="UniProtKB-SubCell"/>
</dbReference>
<keyword evidence="8 17" id="KW-0732">Signal</keyword>
<feature type="transmembrane region" description="Helical" evidence="16">
    <location>
        <begin position="139"/>
        <end position="159"/>
    </location>
</feature>
<dbReference type="PROSITE" id="PS52012">
    <property type="entry name" value="CFEM"/>
    <property type="match status" value="1"/>
</dbReference>
<dbReference type="InterPro" id="IPR049326">
    <property type="entry name" value="Rhodopsin_dom_fungi"/>
</dbReference>
<evidence type="ECO:0000256" key="7">
    <source>
        <dbReference type="ARBA" id="ARBA00022692"/>
    </source>
</evidence>
<feature type="compositionally biased region" description="Polar residues" evidence="15">
    <location>
        <begin position="399"/>
        <end position="414"/>
    </location>
</feature>
<evidence type="ECO:0000256" key="17">
    <source>
        <dbReference type="SAM" id="SignalP"/>
    </source>
</evidence>
<feature type="region of interest" description="Disordered" evidence="15">
    <location>
        <begin position="441"/>
        <end position="462"/>
    </location>
</feature>
<dbReference type="PANTHER" id="PTHR33048:SF143">
    <property type="entry name" value="EXTRACELLULAR MEMBRANE PROTEIN CFEM DOMAIN-CONTAINING PROTEIN-RELATED"/>
    <property type="match status" value="1"/>
</dbReference>
<dbReference type="EMBL" id="KL648573">
    <property type="protein sequence ID" value="KEY68531.1"/>
    <property type="molecule type" value="Genomic_DNA"/>
</dbReference>
<evidence type="ECO:0000256" key="11">
    <source>
        <dbReference type="ARBA" id="ARBA00023157"/>
    </source>
</evidence>
<evidence type="ECO:0000313" key="20">
    <source>
        <dbReference type="Proteomes" id="UP000028045"/>
    </source>
</evidence>
<evidence type="ECO:0000313" key="19">
    <source>
        <dbReference type="EMBL" id="KEY68531.1"/>
    </source>
</evidence>
<dbReference type="AlphaFoldDB" id="A0A084ATA2"/>
<organism evidence="19 20">
    <name type="scientific">Stachybotrys chartarum (strain CBS 109288 / IBT 7711)</name>
    <name type="common">Toxic black mold</name>
    <name type="synonym">Stilbospora chartarum</name>
    <dbReference type="NCBI Taxonomy" id="1280523"/>
    <lineage>
        <taxon>Eukaryota</taxon>
        <taxon>Fungi</taxon>
        <taxon>Dikarya</taxon>
        <taxon>Ascomycota</taxon>
        <taxon>Pezizomycotina</taxon>
        <taxon>Sordariomycetes</taxon>
        <taxon>Hypocreomycetidae</taxon>
        <taxon>Hypocreales</taxon>
        <taxon>Stachybotryaceae</taxon>
        <taxon>Stachybotrys</taxon>
    </lineage>
</organism>
<feature type="transmembrane region" description="Helical" evidence="16">
    <location>
        <begin position="105"/>
        <end position="127"/>
    </location>
</feature>
<gene>
    <name evidence="19" type="ORF">S7711_08806</name>
</gene>